<accession>A0AA38VUB9</accession>
<feature type="compositionally biased region" description="Basic and acidic residues" evidence="4">
    <location>
        <begin position="416"/>
        <end position="431"/>
    </location>
</feature>
<keyword evidence="7" id="KW-1185">Reference proteome</keyword>
<dbReference type="AlphaFoldDB" id="A0AA38VUB9"/>
<keyword evidence="2" id="KW-0963">Cytoplasm</keyword>
<feature type="region of interest" description="Disordered" evidence="4">
    <location>
        <begin position="386"/>
        <end position="463"/>
    </location>
</feature>
<name>A0AA38VUB9_9PEZI</name>
<evidence type="ECO:0000313" key="7">
    <source>
        <dbReference type="Proteomes" id="UP001174694"/>
    </source>
</evidence>
<feature type="region of interest" description="Disordered" evidence="4">
    <location>
        <begin position="489"/>
        <end position="579"/>
    </location>
</feature>
<feature type="compositionally biased region" description="Polar residues" evidence="4">
    <location>
        <begin position="569"/>
        <end position="578"/>
    </location>
</feature>
<dbReference type="EMBL" id="JANBVO010000013">
    <property type="protein sequence ID" value="KAJ9148233.1"/>
    <property type="molecule type" value="Genomic_DNA"/>
</dbReference>
<feature type="domain" description="GAR" evidence="5">
    <location>
        <begin position="738"/>
        <end position="814"/>
    </location>
</feature>
<proteinExistence type="predicted"/>
<comment type="caution">
    <text evidence="6">The sequence shown here is derived from an EMBL/GenBank/DDBJ whole genome shotgun (WGS) entry which is preliminary data.</text>
</comment>
<dbReference type="InterPro" id="IPR003108">
    <property type="entry name" value="GAR_dom"/>
</dbReference>
<evidence type="ECO:0000256" key="2">
    <source>
        <dbReference type="ARBA" id="ARBA00022490"/>
    </source>
</evidence>
<feature type="compositionally biased region" description="Basic and acidic residues" evidence="4">
    <location>
        <begin position="819"/>
        <end position="831"/>
    </location>
</feature>
<evidence type="ECO:0000256" key="1">
    <source>
        <dbReference type="ARBA" id="ARBA00004245"/>
    </source>
</evidence>
<dbReference type="Gene3D" id="3.30.920.20">
    <property type="entry name" value="Gas2-like domain"/>
    <property type="match status" value="1"/>
</dbReference>
<evidence type="ECO:0000256" key="3">
    <source>
        <dbReference type="ARBA" id="ARBA00023212"/>
    </source>
</evidence>
<comment type="subcellular location">
    <subcellularLocation>
        <location evidence="1">Cytoplasm</location>
        <location evidence="1">Cytoskeleton</location>
    </subcellularLocation>
</comment>
<feature type="region of interest" description="Disordered" evidence="4">
    <location>
        <begin position="812"/>
        <end position="929"/>
    </location>
</feature>
<keyword evidence="3" id="KW-0206">Cytoskeleton</keyword>
<feature type="compositionally biased region" description="Low complexity" evidence="4">
    <location>
        <begin position="889"/>
        <end position="905"/>
    </location>
</feature>
<evidence type="ECO:0000256" key="4">
    <source>
        <dbReference type="SAM" id="MobiDB-lite"/>
    </source>
</evidence>
<organism evidence="6 7">
    <name type="scientific">Pleurostoma richardsiae</name>
    <dbReference type="NCBI Taxonomy" id="41990"/>
    <lineage>
        <taxon>Eukaryota</taxon>
        <taxon>Fungi</taxon>
        <taxon>Dikarya</taxon>
        <taxon>Ascomycota</taxon>
        <taxon>Pezizomycotina</taxon>
        <taxon>Sordariomycetes</taxon>
        <taxon>Sordariomycetidae</taxon>
        <taxon>Calosphaeriales</taxon>
        <taxon>Pleurostomataceae</taxon>
        <taxon>Pleurostoma</taxon>
    </lineage>
</organism>
<feature type="region of interest" description="Disordered" evidence="4">
    <location>
        <begin position="1"/>
        <end position="32"/>
    </location>
</feature>
<feature type="compositionally biased region" description="Basic and acidic residues" evidence="4">
    <location>
        <begin position="448"/>
        <end position="459"/>
    </location>
</feature>
<feature type="region of interest" description="Disordered" evidence="4">
    <location>
        <begin position="603"/>
        <end position="688"/>
    </location>
</feature>
<feature type="compositionally biased region" description="Polar residues" evidence="4">
    <location>
        <begin position="504"/>
        <end position="519"/>
    </location>
</feature>
<dbReference type="PROSITE" id="PS51460">
    <property type="entry name" value="GAR"/>
    <property type="match status" value="1"/>
</dbReference>
<dbReference type="SUPFAM" id="SSF143575">
    <property type="entry name" value="GAS2 domain-like"/>
    <property type="match status" value="1"/>
</dbReference>
<evidence type="ECO:0000259" key="5">
    <source>
        <dbReference type="PROSITE" id="PS51460"/>
    </source>
</evidence>
<gene>
    <name evidence="6" type="ORF">NKR23_g5136</name>
</gene>
<dbReference type="Pfam" id="PF02187">
    <property type="entry name" value="GAS2"/>
    <property type="match status" value="1"/>
</dbReference>
<protein>
    <submittedName>
        <fullName evidence="6">Gas2 domain protein</fullName>
    </submittedName>
</protein>
<feature type="region of interest" description="Disordered" evidence="4">
    <location>
        <begin position="701"/>
        <end position="762"/>
    </location>
</feature>
<evidence type="ECO:0000313" key="6">
    <source>
        <dbReference type="EMBL" id="KAJ9148233.1"/>
    </source>
</evidence>
<dbReference type="Proteomes" id="UP001174694">
    <property type="component" value="Unassembled WGS sequence"/>
</dbReference>
<reference evidence="6" key="1">
    <citation type="submission" date="2022-07" db="EMBL/GenBank/DDBJ databases">
        <title>Fungi with potential for degradation of polypropylene.</title>
        <authorList>
            <person name="Gostincar C."/>
        </authorList>
    </citation>
    <scope>NUCLEOTIDE SEQUENCE</scope>
    <source>
        <strain evidence="6">EXF-13308</strain>
    </source>
</reference>
<dbReference type="InterPro" id="IPR036534">
    <property type="entry name" value="GAR_dom_sf"/>
</dbReference>
<dbReference type="GO" id="GO:0008017">
    <property type="term" value="F:microtubule binding"/>
    <property type="evidence" value="ECO:0007669"/>
    <property type="project" value="InterPro"/>
</dbReference>
<sequence>MSDTSTPARPAGRLLPSGRQYRSTSQSPTRQRLIPDDLLSHLSPMNAVEAFRSPTGPLKASMQIATATEQAFAIRAAVASEKIYTWLSELLEWPWPTRGPAGFEIPVVKRRKVSWGDNTVLGSESISDNVQHQEQMSYMGSLPATDVSRFEQRIEEIQRDMDELDLEEIKSHVLHNHILPLSRPGTPLSDRSVTSSLSSFVRMDDLTAIITATVVQALPNLSKLIRLMNTWSVRLAVLRRVPVMLAALADAEVAIQSGWNAVELSTKHDVNELPGNGVSTLSRKDFEIMKLVLEKKVAKTARELDYMLDSLEGREDTLPDEWCDRMDSLERGYSEWVATCEQKIREAEWAKAIREMPPARSLNSAKTSGAADIIALDVLQGDTLPKDAQETSRTESSSVPSAHTDATPRVDLNVDPSREQTGRQNEKDIESHAQGGHVSLPEPATTSNERKQDNHHDDASQTSLLNGGALVPELPSFIVEDVGTTTSADIRPSAIADQVKAPSDPSNITDSSEMSSVQPLVSVERTERPDSQWDDGSESDLEVPSPRLFTSDEREPSLPPSLKVERPGSSASTSTVIHQNGGAVHVASSLPKFVDTPEFARMQIVDPMGSDELGLPSSPPEEISDPRMSSEISKDMPTLTEGPDDEDPPKTPLESSFFDESDYAQEYGSPSRMSEASSADDQLQQQISEILESIPAKIHLSSQPNPVNLNPPDLQLPYTKPKPVDRPARSQSSLSSRAGTPSFLLSPAYARNPRPRQQRGNQEIKLYHLSRSTGEAPIKLFIRCVGDNAERVMVRVGGGWADLGEYLKEYASHHGRRSTRGEGKVEIKDLPRVSTGRADSSPASRPGSALDSPMTPLNVRKTRKSVGEEAAGARFPKTPLAASALSSDTPSSEASTRSRSSSRLSWTEEDSTLGMAGPRSKNVEMSEESKAWVESVKEKVRIASGERKASNPKLEERLGELGRVGATKRLFRKGGAG</sequence>
<feature type="compositionally biased region" description="Acidic residues" evidence="4">
    <location>
        <begin position="532"/>
        <end position="541"/>
    </location>
</feature>
<feature type="compositionally biased region" description="Polar residues" evidence="4">
    <location>
        <begin position="729"/>
        <end position="739"/>
    </location>
</feature>
<feature type="compositionally biased region" description="Polar residues" evidence="4">
    <location>
        <begin position="20"/>
        <end position="30"/>
    </location>
</feature>
<dbReference type="GO" id="GO:0005856">
    <property type="term" value="C:cytoskeleton"/>
    <property type="evidence" value="ECO:0007669"/>
    <property type="project" value="UniProtKB-SubCell"/>
</dbReference>
<feature type="compositionally biased region" description="Polar residues" evidence="4">
    <location>
        <begin position="671"/>
        <end position="688"/>
    </location>
</feature>